<protein>
    <submittedName>
        <fullName evidence="1">Uncharacterized protein</fullName>
    </submittedName>
</protein>
<accession>A0A1V1PDR9</accession>
<name>A0A1V1PDR9_9BACT</name>
<gene>
    <name evidence="1" type="ORF">OMM_07240</name>
</gene>
<evidence type="ECO:0000313" key="1">
    <source>
        <dbReference type="EMBL" id="ETR72934.1"/>
    </source>
</evidence>
<evidence type="ECO:0000313" key="2">
    <source>
        <dbReference type="Proteomes" id="UP000189670"/>
    </source>
</evidence>
<comment type="caution">
    <text evidence="1">The sequence shown here is derived from an EMBL/GenBank/DDBJ whole genome shotgun (WGS) entry which is preliminary data.</text>
</comment>
<proteinExistence type="predicted"/>
<dbReference type="EMBL" id="ATBP01000099">
    <property type="protein sequence ID" value="ETR72934.1"/>
    <property type="molecule type" value="Genomic_DNA"/>
</dbReference>
<dbReference type="Proteomes" id="UP000189670">
    <property type="component" value="Unassembled WGS sequence"/>
</dbReference>
<organism evidence="1 2">
    <name type="scientific">Candidatus Magnetoglobus multicellularis str. Araruama</name>
    <dbReference type="NCBI Taxonomy" id="890399"/>
    <lineage>
        <taxon>Bacteria</taxon>
        <taxon>Pseudomonadati</taxon>
        <taxon>Thermodesulfobacteriota</taxon>
        <taxon>Desulfobacteria</taxon>
        <taxon>Desulfobacterales</taxon>
        <taxon>Desulfobacteraceae</taxon>
        <taxon>Candidatus Magnetoglobus</taxon>
    </lineage>
</organism>
<dbReference type="AlphaFoldDB" id="A0A1V1PDR9"/>
<reference evidence="2" key="1">
    <citation type="submission" date="2012-11" db="EMBL/GenBank/DDBJ databases">
        <authorList>
            <person name="Lucero-Rivera Y.E."/>
            <person name="Tovar-Ramirez D."/>
        </authorList>
    </citation>
    <scope>NUCLEOTIDE SEQUENCE [LARGE SCALE GENOMIC DNA]</scope>
    <source>
        <strain evidence="2">Araruama</strain>
    </source>
</reference>
<sequence>MLTMLLSTGSIKISQKRTGGYIACSSSKRLLDKYAPAREHAYSDNTGSVLVIKNQEQLITFLANIARGAIQ</sequence>